<dbReference type="Gene3D" id="3.40.50.80">
    <property type="entry name" value="Nucleotide-binding domain of ferredoxin-NADP reductase (FNR) module"/>
    <property type="match status" value="1"/>
</dbReference>
<dbReference type="Pfam" id="PF00175">
    <property type="entry name" value="NAD_binding_1"/>
    <property type="match status" value="1"/>
</dbReference>
<name>A0ABT6DI23_9BACT</name>
<evidence type="ECO:0000259" key="1">
    <source>
        <dbReference type="PROSITE" id="PS51384"/>
    </source>
</evidence>
<reference evidence="2" key="1">
    <citation type="submission" date="2022-08" db="EMBL/GenBank/DDBJ databases">
        <title>Novel Bdellovibrio Species Isolated from Svalbard: Designation Bdellovibrio svalbardensis.</title>
        <authorList>
            <person name="Mitchell R.J."/>
            <person name="Choi S.Y."/>
        </authorList>
    </citation>
    <scope>NUCLEOTIDE SEQUENCE</scope>
    <source>
        <strain evidence="2">PAP01</strain>
    </source>
</reference>
<dbReference type="InterPro" id="IPR001433">
    <property type="entry name" value="OxRdtase_FAD/NAD-bd"/>
</dbReference>
<proteinExistence type="predicted"/>
<dbReference type="SUPFAM" id="SSF52343">
    <property type="entry name" value="Ferredoxin reductase-like, C-terminal NADP-linked domain"/>
    <property type="match status" value="1"/>
</dbReference>
<accession>A0ABT6DI23</accession>
<feature type="domain" description="FAD-binding FR-type" evidence="1">
    <location>
        <begin position="5"/>
        <end position="108"/>
    </location>
</feature>
<dbReference type="Gene3D" id="2.40.30.10">
    <property type="entry name" value="Translation factors"/>
    <property type="match status" value="1"/>
</dbReference>
<dbReference type="Pfam" id="PF00970">
    <property type="entry name" value="FAD_binding_6"/>
    <property type="match status" value="1"/>
</dbReference>
<dbReference type="PANTHER" id="PTHR47354">
    <property type="entry name" value="NADH OXIDOREDUCTASE HCR"/>
    <property type="match status" value="1"/>
</dbReference>
<dbReference type="SUPFAM" id="SSF63380">
    <property type="entry name" value="Riboflavin synthase domain-like"/>
    <property type="match status" value="1"/>
</dbReference>
<dbReference type="InterPro" id="IPR039261">
    <property type="entry name" value="FNR_nucleotide-bd"/>
</dbReference>
<dbReference type="InterPro" id="IPR008333">
    <property type="entry name" value="Cbr1-like_FAD-bd_dom"/>
</dbReference>
<comment type="caution">
    <text evidence="2">The sequence shown here is derived from an EMBL/GenBank/DDBJ whole genome shotgun (WGS) entry which is preliminary data.</text>
</comment>
<dbReference type="Proteomes" id="UP001152321">
    <property type="component" value="Unassembled WGS sequence"/>
</dbReference>
<keyword evidence="3" id="KW-1185">Reference proteome</keyword>
<protein>
    <submittedName>
        <fullName evidence="2">FAD-binding oxidoreductase</fullName>
    </submittedName>
</protein>
<evidence type="ECO:0000313" key="2">
    <source>
        <dbReference type="EMBL" id="MDG0816137.1"/>
    </source>
</evidence>
<organism evidence="2 3">
    <name type="scientific">Bdellovibrio svalbardensis</name>
    <dbReference type="NCBI Taxonomy" id="2972972"/>
    <lineage>
        <taxon>Bacteria</taxon>
        <taxon>Pseudomonadati</taxon>
        <taxon>Bdellovibrionota</taxon>
        <taxon>Bdellovibrionia</taxon>
        <taxon>Bdellovibrionales</taxon>
        <taxon>Pseudobdellovibrionaceae</taxon>
        <taxon>Bdellovibrio</taxon>
    </lineage>
</organism>
<dbReference type="InterPro" id="IPR050415">
    <property type="entry name" value="MRET"/>
</dbReference>
<dbReference type="InterPro" id="IPR017938">
    <property type="entry name" value="Riboflavin_synthase-like_b-brl"/>
</dbReference>
<dbReference type="PROSITE" id="PS51384">
    <property type="entry name" value="FAD_FR"/>
    <property type="match status" value="1"/>
</dbReference>
<dbReference type="EMBL" id="JANRMI010000002">
    <property type="protein sequence ID" value="MDG0816137.1"/>
    <property type="molecule type" value="Genomic_DNA"/>
</dbReference>
<dbReference type="PANTHER" id="PTHR47354:SF5">
    <property type="entry name" value="PROTEIN RFBI"/>
    <property type="match status" value="1"/>
</dbReference>
<sequence length="240" mass="27691">MSSARTIYHMRVDQIIDHTPTVRELVVKTDNPADFSFKAGQFVMLNVPQGEAKPVLRAYSIASDDRNKNGFRLLFKFVENGIASTFVWSLKGGELLNFTGPFGKVFFQEPPTEQIVFLNTGTGLSQHICYLLSKKEQYPNLRYRMLFGVRSEKDMYYQPELEALAKELKDFKFEFVLSRPGEDWKGKKGYIQNFISEFDYKNIPTTFYMCGNGGMIKEVKHQLIEVDGIDKTRIWAEAFD</sequence>
<dbReference type="RefSeq" id="WP_277577615.1">
    <property type="nucleotide sequence ID" value="NZ_JANRMI010000002.1"/>
</dbReference>
<gene>
    <name evidence="2" type="ORF">NWE73_07165</name>
</gene>
<dbReference type="InterPro" id="IPR017927">
    <property type="entry name" value="FAD-bd_FR_type"/>
</dbReference>
<evidence type="ECO:0000313" key="3">
    <source>
        <dbReference type="Proteomes" id="UP001152321"/>
    </source>
</evidence>